<sequence length="134" mass="14478">MIGGSGSNISGFGNLFFNMSLLVVSSMFMQSRIGTNAMAACAFIEIVGMNLSGDTRSPFNIPHFGLAASAQANCIEDQEECQPDECCIQDGNTSTGVCENVTLLIKLPNKAYQGQRSRILRSVPMFGRTHMYPV</sequence>
<proteinExistence type="predicted"/>
<protein>
    <recommendedName>
        <fullName evidence="4">WAP domain-containing protein</fullName>
    </recommendedName>
</protein>
<reference evidence="2 3" key="1">
    <citation type="submission" date="2021-06" db="EMBL/GenBank/DDBJ databases">
        <title>Caerostris extrusa draft genome.</title>
        <authorList>
            <person name="Kono N."/>
            <person name="Arakawa K."/>
        </authorList>
    </citation>
    <scope>NUCLEOTIDE SEQUENCE [LARGE SCALE GENOMIC DNA]</scope>
</reference>
<dbReference type="AlphaFoldDB" id="A0AAV4UPI9"/>
<gene>
    <name evidence="2" type="ORF">CEXT_210441</name>
</gene>
<evidence type="ECO:0000313" key="2">
    <source>
        <dbReference type="EMBL" id="GIY59694.1"/>
    </source>
</evidence>
<dbReference type="EMBL" id="BPLR01013232">
    <property type="protein sequence ID" value="GIY59694.1"/>
    <property type="molecule type" value="Genomic_DNA"/>
</dbReference>
<keyword evidence="1" id="KW-0812">Transmembrane</keyword>
<evidence type="ECO:0008006" key="4">
    <source>
        <dbReference type="Google" id="ProtNLM"/>
    </source>
</evidence>
<name>A0AAV4UPI9_CAEEX</name>
<accession>A0AAV4UPI9</accession>
<organism evidence="2 3">
    <name type="scientific">Caerostris extrusa</name>
    <name type="common">Bark spider</name>
    <name type="synonym">Caerostris bankana</name>
    <dbReference type="NCBI Taxonomy" id="172846"/>
    <lineage>
        <taxon>Eukaryota</taxon>
        <taxon>Metazoa</taxon>
        <taxon>Ecdysozoa</taxon>
        <taxon>Arthropoda</taxon>
        <taxon>Chelicerata</taxon>
        <taxon>Arachnida</taxon>
        <taxon>Araneae</taxon>
        <taxon>Araneomorphae</taxon>
        <taxon>Entelegynae</taxon>
        <taxon>Araneoidea</taxon>
        <taxon>Araneidae</taxon>
        <taxon>Caerostris</taxon>
    </lineage>
</organism>
<dbReference type="Proteomes" id="UP001054945">
    <property type="component" value="Unassembled WGS sequence"/>
</dbReference>
<keyword evidence="1" id="KW-1133">Transmembrane helix</keyword>
<keyword evidence="1" id="KW-0472">Membrane</keyword>
<comment type="caution">
    <text evidence="2">The sequence shown here is derived from an EMBL/GenBank/DDBJ whole genome shotgun (WGS) entry which is preliminary data.</text>
</comment>
<evidence type="ECO:0000256" key="1">
    <source>
        <dbReference type="SAM" id="Phobius"/>
    </source>
</evidence>
<evidence type="ECO:0000313" key="3">
    <source>
        <dbReference type="Proteomes" id="UP001054945"/>
    </source>
</evidence>
<keyword evidence="3" id="KW-1185">Reference proteome</keyword>
<feature type="transmembrane region" description="Helical" evidence="1">
    <location>
        <begin position="12"/>
        <end position="29"/>
    </location>
</feature>